<protein>
    <recommendedName>
        <fullName evidence="9">Collagen binding domain-containing protein</fullName>
    </recommendedName>
</protein>
<dbReference type="GO" id="GO:0005518">
    <property type="term" value="F:collagen binding"/>
    <property type="evidence" value="ECO:0007669"/>
    <property type="project" value="InterPro"/>
</dbReference>
<evidence type="ECO:0000259" key="9">
    <source>
        <dbReference type="Pfam" id="PF05737"/>
    </source>
</evidence>
<gene>
    <name evidence="10" type="ORF">BCR21_06140</name>
</gene>
<name>A0A1E5GGK6_9ENTE</name>
<keyword evidence="5" id="KW-0572">Peptidoglycan-anchor</keyword>
<dbReference type="Gene3D" id="2.60.40.1280">
    <property type="match status" value="1"/>
</dbReference>
<accession>A0A1E5GGK6</accession>
<keyword evidence="7" id="KW-1133">Transmembrane helix</keyword>
<keyword evidence="7" id="KW-0812">Transmembrane</keyword>
<evidence type="ECO:0000256" key="2">
    <source>
        <dbReference type="ARBA" id="ARBA00022512"/>
    </source>
</evidence>
<dbReference type="SUPFAM" id="SSF49401">
    <property type="entry name" value="Bacterial adhesins"/>
    <property type="match status" value="2"/>
</dbReference>
<feature type="compositionally biased region" description="Low complexity" evidence="6">
    <location>
        <begin position="303"/>
        <end position="325"/>
    </location>
</feature>
<proteinExistence type="predicted"/>
<feature type="region of interest" description="Disordered" evidence="6">
    <location>
        <begin position="278"/>
        <end position="345"/>
    </location>
</feature>
<keyword evidence="11" id="KW-1185">Reference proteome</keyword>
<dbReference type="RefSeq" id="WP_069645663.1">
    <property type="nucleotide sequence ID" value="NZ_MIJZ01000012.1"/>
</dbReference>
<feature type="compositionally biased region" description="Gly residues" evidence="6">
    <location>
        <begin position="282"/>
        <end position="292"/>
    </location>
</feature>
<organism evidence="10 11">
    <name type="scientific">Enterococcus ureasiticus</name>
    <dbReference type="NCBI Taxonomy" id="903984"/>
    <lineage>
        <taxon>Bacteria</taxon>
        <taxon>Bacillati</taxon>
        <taxon>Bacillota</taxon>
        <taxon>Bacilli</taxon>
        <taxon>Lactobacillales</taxon>
        <taxon>Enterococcaceae</taxon>
        <taxon>Enterococcus</taxon>
    </lineage>
</organism>
<dbReference type="EMBL" id="MIJZ01000012">
    <property type="protein sequence ID" value="OEG11809.1"/>
    <property type="molecule type" value="Genomic_DNA"/>
</dbReference>
<dbReference type="GO" id="GO:0007155">
    <property type="term" value="P:cell adhesion"/>
    <property type="evidence" value="ECO:0007669"/>
    <property type="project" value="InterPro"/>
</dbReference>
<reference evidence="11" key="1">
    <citation type="submission" date="2016-09" db="EMBL/GenBank/DDBJ databases">
        <authorList>
            <person name="Gulvik C.A."/>
        </authorList>
    </citation>
    <scope>NUCLEOTIDE SEQUENCE [LARGE SCALE GENOMIC DNA]</scope>
    <source>
        <strain evidence="11">DSM 23328</strain>
    </source>
</reference>
<dbReference type="OrthoDB" id="2216808at2"/>
<evidence type="ECO:0000256" key="6">
    <source>
        <dbReference type="SAM" id="MobiDB-lite"/>
    </source>
</evidence>
<evidence type="ECO:0000313" key="10">
    <source>
        <dbReference type="EMBL" id="OEG11809.1"/>
    </source>
</evidence>
<keyword evidence="3" id="KW-0964">Secreted</keyword>
<feature type="chain" id="PRO_5039374611" description="Collagen binding domain-containing protein" evidence="8">
    <location>
        <begin position="27"/>
        <end position="408"/>
    </location>
</feature>
<dbReference type="InterPro" id="IPR008966">
    <property type="entry name" value="Adhesion_dom_sf"/>
</dbReference>
<evidence type="ECO:0000256" key="1">
    <source>
        <dbReference type="ARBA" id="ARBA00004191"/>
    </source>
</evidence>
<keyword evidence="7" id="KW-0472">Membrane</keyword>
<dbReference type="InterPro" id="IPR008456">
    <property type="entry name" value="Collagen-bd_dom"/>
</dbReference>
<dbReference type="AlphaFoldDB" id="A0A1E5GGK6"/>
<evidence type="ECO:0000256" key="5">
    <source>
        <dbReference type="ARBA" id="ARBA00023088"/>
    </source>
</evidence>
<sequence length="408" mass="44508">MKSKRIVQATIFCLIFSIFFPAYSYANTDFGDLYVSNPTIVKGDTIVDEETEISYHQNVSLTYTYNIPDTVSIVSGDTMNLRVPSNTLIASDFSYDITTEDGSLIMTISGDSESNTVTAIFGPFYELHKANRQGEILFYARGTTMTENENWVMNKVGWNSSDNTSAIWNIIINPDSKYITNTILTDVLGDNQEFGNDFLIQAEIGTYDKTTQLFYPKEPIDPAKISSTNVGFIVNLGTLNNAVSLTYRSNKLTDPNIPYRNKAILEADGEGNQVVIEAETPGLGGGGSGSGESGEPDPEESTSETIETSTTDSTTIESSTISDSSIESHEESTVESTTNFSTTEQGATTYLGSSANSAESSSDLKQKSSNKLPRTGYLKSMIGLIGYVLLFISVSLFLFNKKHQNGIK</sequence>
<dbReference type="Pfam" id="PF05737">
    <property type="entry name" value="Collagen_bind"/>
    <property type="match status" value="1"/>
</dbReference>
<evidence type="ECO:0000313" key="11">
    <source>
        <dbReference type="Proteomes" id="UP000094068"/>
    </source>
</evidence>
<evidence type="ECO:0000256" key="4">
    <source>
        <dbReference type="ARBA" id="ARBA00022729"/>
    </source>
</evidence>
<dbReference type="STRING" id="903984.BCR21_06140"/>
<comment type="caution">
    <text evidence="10">The sequence shown here is derived from an EMBL/GenBank/DDBJ whole genome shotgun (WGS) entry which is preliminary data.</text>
</comment>
<dbReference type="Proteomes" id="UP000094068">
    <property type="component" value="Unassembled WGS sequence"/>
</dbReference>
<feature type="region of interest" description="Disordered" evidence="6">
    <location>
        <begin position="352"/>
        <end position="371"/>
    </location>
</feature>
<dbReference type="InterPro" id="IPR011252">
    <property type="entry name" value="Fibrogen-bd_dom1"/>
</dbReference>
<keyword evidence="4 8" id="KW-0732">Signal</keyword>
<evidence type="ECO:0000256" key="3">
    <source>
        <dbReference type="ARBA" id="ARBA00022525"/>
    </source>
</evidence>
<evidence type="ECO:0000256" key="7">
    <source>
        <dbReference type="SAM" id="Phobius"/>
    </source>
</evidence>
<feature type="domain" description="Collagen binding" evidence="9">
    <location>
        <begin position="153"/>
        <end position="268"/>
    </location>
</feature>
<feature type="signal peptide" evidence="8">
    <location>
        <begin position="1"/>
        <end position="26"/>
    </location>
</feature>
<keyword evidence="2" id="KW-0134">Cell wall</keyword>
<evidence type="ECO:0000256" key="8">
    <source>
        <dbReference type="SAM" id="SignalP"/>
    </source>
</evidence>
<comment type="subcellular location">
    <subcellularLocation>
        <location evidence="1">Secreted</location>
        <location evidence="1">Cell wall</location>
    </subcellularLocation>
</comment>
<feature type="transmembrane region" description="Helical" evidence="7">
    <location>
        <begin position="377"/>
        <end position="399"/>
    </location>
</feature>